<evidence type="ECO:0000256" key="1">
    <source>
        <dbReference type="ARBA" id="ARBA00010523"/>
    </source>
</evidence>
<accession>A0A2M7XEB3</accession>
<dbReference type="EMBL" id="PFWT01000013">
    <property type="protein sequence ID" value="PJA46228.1"/>
    <property type="molecule type" value="Genomic_DNA"/>
</dbReference>
<protein>
    <recommendedName>
        <fullName evidence="3">Bifunctional glucose-6-phosphate/mannose-6-phosphate isomerase C-terminal domain-containing protein</fullName>
    </recommendedName>
</protein>
<comment type="caution">
    <text evidence="4">The sequence shown here is derived from an EMBL/GenBank/DDBJ whole genome shotgun (WGS) entry which is preliminary data.</text>
</comment>
<evidence type="ECO:0000256" key="2">
    <source>
        <dbReference type="ARBA" id="ARBA00023235"/>
    </source>
</evidence>
<dbReference type="GO" id="GO:0097367">
    <property type="term" value="F:carbohydrate derivative binding"/>
    <property type="evidence" value="ECO:0007669"/>
    <property type="project" value="InterPro"/>
</dbReference>
<comment type="similarity">
    <text evidence="1">Belongs to the PGI/PMI family.</text>
</comment>
<dbReference type="Gene3D" id="3.40.50.10490">
    <property type="entry name" value="Glucose-6-phosphate isomerase like protein, domain 1"/>
    <property type="match status" value="2"/>
</dbReference>
<dbReference type="InterPro" id="IPR019490">
    <property type="entry name" value="Glu6P/Mann6P_isomerase_C"/>
</dbReference>
<dbReference type="GO" id="GO:0004347">
    <property type="term" value="F:glucose-6-phosphate isomerase activity"/>
    <property type="evidence" value="ECO:0007669"/>
    <property type="project" value="InterPro"/>
</dbReference>
<name>A0A2M7XEB3_9BACT</name>
<dbReference type="Proteomes" id="UP000231263">
    <property type="component" value="Unassembled WGS sequence"/>
</dbReference>
<organism evidence="4 5">
    <name type="scientific">Candidatus Uhrbacteria bacterium CG_4_9_14_3_um_filter_41_35</name>
    <dbReference type="NCBI Taxonomy" id="1975034"/>
    <lineage>
        <taxon>Bacteria</taxon>
        <taxon>Candidatus Uhriibacteriota</taxon>
    </lineage>
</organism>
<dbReference type="AlphaFoldDB" id="A0A2M7XEB3"/>
<dbReference type="InterPro" id="IPR046348">
    <property type="entry name" value="SIS_dom_sf"/>
</dbReference>
<evidence type="ECO:0000313" key="4">
    <source>
        <dbReference type="EMBL" id="PJA46228.1"/>
    </source>
</evidence>
<feature type="domain" description="Bifunctional glucose-6-phosphate/mannose-6-phosphate isomerase C-terminal" evidence="3">
    <location>
        <begin position="203"/>
        <end position="336"/>
    </location>
</feature>
<gene>
    <name evidence="4" type="ORF">CO173_03340</name>
</gene>
<dbReference type="SUPFAM" id="SSF53697">
    <property type="entry name" value="SIS domain"/>
    <property type="match status" value="1"/>
</dbReference>
<dbReference type="GO" id="GO:0004476">
    <property type="term" value="F:mannose-6-phosphate isomerase activity"/>
    <property type="evidence" value="ECO:0007669"/>
    <property type="project" value="InterPro"/>
</dbReference>
<evidence type="ECO:0000259" key="3">
    <source>
        <dbReference type="Pfam" id="PF10432"/>
    </source>
</evidence>
<dbReference type="GO" id="GO:0005975">
    <property type="term" value="P:carbohydrate metabolic process"/>
    <property type="evidence" value="ECO:0007669"/>
    <property type="project" value="InterPro"/>
</dbReference>
<sequence>MSLDLDNTYLENDERDALYGLERQNLQFMQAFEEAGQIKIPASYKKAEQIVFLGLGASALPGAVVKAVLQADVKVPILCLNAGEVPKFVSSKTLVVALSHFGNTDAVLEAVKNYSKKKAKIAVISTGGKLVAFAKREKLPVYKYDVQDLAITPTFAGGFMLGGVLGILKSVELLKVAKSQITKLVEAITDVIDSSESEVKSGNNPAKIVANELHGRPLIILASEHLLGSATAFAHYVEELGGQSAQVFALAEAGVKSFNFVIESDNYSKPFEIVILKSGLYSKSENKALEELAGSLEERGVSVVDYEARGKSRLEEAGEIVQFGMFVGYYLALLNKMKI</sequence>
<reference evidence="5" key="1">
    <citation type="submission" date="2017-09" db="EMBL/GenBank/DDBJ databases">
        <title>Depth-based differentiation of microbial function through sediment-hosted aquifers and enrichment of novel symbionts in the deep terrestrial subsurface.</title>
        <authorList>
            <person name="Probst A.J."/>
            <person name="Ladd B."/>
            <person name="Jarett J.K."/>
            <person name="Geller-Mcgrath D.E."/>
            <person name="Sieber C.M.K."/>
            <person name="Emerson J.B."/>
            <person name="Anantharaman K."/>
            <person name="Thomas B.C."/>
            <person name="Malmstrom R."/>
            <person name="Stieglmeier M."/>
            <person name="Klingl A."/>
            <person name="Woyke T."/>
            <person name="Ryan C.M."/>
            <person name="Banfield J.F."/>
        </authorList>
    </citation>
    <scope>NUCLEOTIDE SEQUENCE [LARGE SCALE GENOMIC DNA]</scope>
</reference>
<proteinExistence type="inferred from homology"/>
<keyword evidence="2" id="KW-0413">Isomerase</keyword>
<dbReference type="Pfam" id="PF10432">
    <property type="entry name" value="bact-PGI_C"/>
    <property type="match status" value="1"/>
</dbReference>
<dbReference type="GO" id="GO:1901135">
    <property type="term" value="P:carbohydrate derivative metabolic process"/>
    <property type="evidence" value="ECO:0007669"/>
    <property type="project" value="InterPro"/>
</dbReference>
<evidence type="ECO:0000313" key="5">
    <source>
        <dbReference type="Proteomes" id="UP000231263"/>
    </source>
</evidence>